<reference evidence="1" key="1">
    <citation type="submission" date="2014-12" db="EMBL/GenBank/DDBJ databases">
        <title>Insight into the proteome of Arion vulgaris.</title>
        <authorList>
            <person name="Aradska J."/>
            <person name="Bulat T."/>
            <person name="Smidak R."/>
            <person name="Sarate P."/>
            <person name="Gangsoo J."/>
            <person name="Sialana F."/>
            <person name="Bilban M."/>
            <person name="Lubec G."/>
        </authorList>
    </citation>
    <scope>NUCLEOTIDE SEQUENCE</scope>
    <source>
        <tissue evidence="1">Skin</tissue>
    </source>
</reference>
<organism evidence="1">
    <name type="scientific">Arion vulgaris</name>
    <dbReference type="NCBI Taxonomy" id="1028688"/>
    <lineage>
        <taxon>Eukaryota</taxon>
        <taxon>Metazoa</taxon>
        <taxon>Spiralia</taxon>
        <taxon>Lophotrochozoa</taxon>
        <taxon>Mollusca</taxon>
        <taxon>Gastropoda</taxon>
        <taxon>Heterobranchia</taxon>
        <taxon>Euthyneura</taxon>
        <taxon>Panpulmonata</taxon>
        <taxon>Eupulmonata</taxon>
        <taxon>Stylommatophora</taxon>
        <taxon>Helicina</taxon>
        <taxon>Arionoidea</taxon>
        <taxon>Arionidae</taxon>
        <taxon>Arion</taxon>
    </lineage>
</organism>
<dbReference type="EMBL" id="HACG01040460">
    <property type="protein sequence ID" value="CEK87325.1"/>
    <property type="molecule type" value="Transcribed_RNA"/>
</dbReference>
<sequence length="63" mass="7551">MCLRKQFHMFDMRRIDRYLNTQYITSQKAKWWVVFENTSCNKMIWACTTIVCVTLTTVHISAS</sequence>
<proteinExistence type="predicted"/>
<name>A0A0B7B5E0_9EUPU</name>
<dbReference type="AlphaFoldDB" id="A0A0B7B5E0"/>
<accession>A0A0B7B5E0</accession>
<protein>
    <submittedName>
        <fullName evidence="1">Uncharacterized protein</fullName>
    </submittedName>
</protein>
<evidence type="ECO:0000313" key="1">
    <source>
        <dbReference type="EMBL" id="CEK87325.1"/>
    </source>
</evidence>
<gene>
    <name evidence="1" type="primary">ORF158609</name>
</gene>